<dbReference type="RefSeq" id="WP_104071440.1">
    <property type="nucleotide sequence ID" value="NZ_PRDS01000006.1"/>
</dbReference>
<keyword evidence="3" id="KW-1185">Reference proteome</keyword>
<dbReference type="PROSITE" id="PS51257">
    <property type="entry name" value="PROKAR_LIPOPROTEIN"/>
    <property type="match status" value="1"/>
</dbReference>
<name>A0A2S5JFF4_9RHOB</name>
<dbReference type="AlphaFoldDB" id="A0A2S5JFF4"/>
<sequence>MRLTPILMSAAILAACGSGNEARYLIDPPAVSAERPARVATVEMRDVSLPAYASAVEISRLEADGALRNLPDSLWADDPVRGVTHALARSLDAASRATVAAEPWPLSDPAQAVVDVRIERLVARADGKLELAAQYAIASPDGLIRERIGRFQTTVEMGGEGPDAIAAAAGQAIAELADRLAEELSR</sequence>
<gene>
    <name evidence="2" type="ORF">LV82_02094</name>
</gene>
<dbReference type="Pfam" id="PF03886">
    <property type="entry name" value="ABC_trans_aux"/>
    <property type="match status" value="1"/>
</dbReference>
<organism evidence="2 3">
    <name type="scientific">Albidovulum inexpectatum</name>
    <dbReference type="NCBI Taxonomy" id="196587"/>
    <lineage>
        <taxon>Bacteria</taxon>
        <taxon>Pseudomonadati</taxon>
        <taxon>Pseudomonadota</taxon>
        <taxon>Alphaproteobacteria</taxon>
        <taxon>Rhodobacterales</taxon>
        <taxon>Paracoccaceae</taxon>
        <taxon>Albidovulum</taxon>
    </lineage>
</organism>
<feature type="domain" description="ABC-type transport auxiliary lipoprotein component" evidence="1">
    <location>
        <begin position="24"/>
        <end position="181"/>
    </location>
</feature>
<accession>A0A2S5JFF4</accession>
<evidence type="ECO:0000259" key="1">
    <source>
        <dbReference type="Pfam" id="PF03886"/>
    </source>
</evidence>
<evidence type="ECO:0000313" key="3">
    <source>
        <dbReference type="Proteomes" id="UP000239736"/>
    </source>
</evidence>
<comment type="caution">
    <text evidence="2">The sequence shown here is derived from an EMBL/GenBank/DDBJ whole genome shotgun (WGS) entry which is preliminary data.</text>
</comment>
<evidence type="ECO:0000313" key="2">
    <source>
        <dbReference type="EMBL" id="PPB80222.1"/>
    </source>
</evidence>
<dbReference type="OrthoDB" id="7858211at2"/>
<proteinExistence type="predicted"/>
<dbReference type="Proteomes" id="UP000239736">
    <property type="component" value="Unassembled WGS sequence"/>
</dbReference>
<dbReference type="Gene3D" id="3.40.50.10610">
    <property type="entry name" value="ABC-type transport auxiliary lipoprotein component"/>
    <property type="match status" value="1"/>
</dbReference>
<dbReference type="InterPro" id="IPR005586">
    <property type="entry name" value="ABC_trans_aux"/>
</dbReference>
<dbReference type="SUPFAM" id="SSF159594">
    <property type="entry name" value="XCC0632-like"/>
    <property type="match status" value="1"/>
</dbReference>
<protein>
    <recommendedName>
        <fullName evidence="1">ABC-type transport auxiliary lipoprotein component domain-containing protein</fullName>
    </recommendedName>
</protein>
<dbReference type="EMBL" id="PRDS01000006">
    <property type="protein sequence ID" value="PPB80222.1"/>
    <property type="molecule type" value="Genomic_DNA"/>
</dbReference>
<reference evidence="2 3" key="1">
    <citation type="submission" date="2018-01" db="EMBL/GenBank/DDBJ databases">
        <title>Genomic Encyclopedia of Archaeal and Bacterial Type Strains, Phase II (KMG-II): from individual species to whole genera.</title>
        <authorList>
            <person name="Goeker M."/>
        </authorList>
    </citation>
    <scope>NUCLEOTIDE SEQUENCE [LARGE SCALE GENOMIC DNA]</scope>
    <source>
        <strain evidence="2 3">DSM 12048</strain>
    </source>
</reference>